<feature type="region of interest" description="Disordered" evidence="1">
    <location>
        <begin position="90"/>
        <end position="134"/>
    </location>
</feature>
<feature type="transmembrane region" description="Helical" evidence="2">
    <location>
        <begin position="227"/>
        <end position="252"/>
    </location>
</feature>
<keyword evidence="2" id="KW-0812">Transmembrane</keyword>
<feature type="transmembrane region" description="Helical" evidence="2">
    <location>
        <begin position="146"/>
        <end position="169"/>
    </location>
</feature>
<evidence type="ECO:0000256" key="2">
    <source>
        <dbReference type="SAM" id="Phobius"/>
    </source>
</evidence>
<feature type="compositionally biased region" description="Pro residues" evidence="1">
    <location>
        <begin position="96"/>
        <end position="114"/>
    </location>
</feature>
<organism evidence="3 4">
    <name type="scientific">Sordaria brevicollis</name>
    <dbReference type="NCBI Taxonomy" id="83679"/>
    <lineage>
        <taxon>Eukaryota</taxon>
        <taxon>Fungi</taxon>
        <taxon>Dikarya</taxon>
        <taxon>Ascomycota</taxon>
        <taxon>Pezizomycotina</taxon>
        <taxon>Sordariomycetes</taxon>
        <taxon>Sordariomycetidae</taxon>
        <taxon>Sordariales</taxon>
        <taxon>Sordariaceae</taxon>
        <taxon>Sordaria</taxon>
    </lineage>
</organism>
<keyword evidence="2" id="KW-1133">Transmembrane helix</keyword>
<evidence type="ECO:0000313" key="3">
    <source>
        <dbReference type="EMBL" id="KAK3403145.1"/>
    </source>
</evidence>
<sequence>TLTSILLPHWITYSVSTKTPNRHARDLPLSTTSSFHDHIGLHERCQTPLIPIVPISTDPDTLPILTPTGKQGKKKLKCFSFPDPRFCSGFNSGPSLGPPPSPGPPRSPPSPPSTDPDFLNPGDPTDSPDTTPQEKRKRFCVLWKSTAFLMNLAAVLEAAGLVGFVVVLATGQGISKQDGQVERGRRGGREEQRDSRRTGGGGKEDKEGWKVLAWMIGIIPGYRLGASWYLCMFGALVSIGCVVGLVASAFVLPIEDDGSGGQTEGERLPLLR</sequence>
<dbReference type="Proteomes" id="UP001281003">
    <property type="component" value="Unassembled WGS sequence"/>
</dbReference>
<reference evidence="3" key="1">
    <citation type="journal article" date="2023" name="Mol. Phylogenet. Evol.">
        <title>Genome-scale phylogeny and comparative genomics of the fungal order Sordariales.</title>
        <authorList>
            <person name="Hensen N."/>
            <person name="Bonometti L."/>
            <person name="Westerberg I."/>
            <person name="Brannstrom I.O."/>
            <person name="Guillou S."/>
            <person name="Cros-Aarteil S."/>
            <person name="Calhoun S."/>
            <person name="Haridas S."/>
            <person name="Kuo A."/>
            <person name="Mondo S."/>
            <person name="Pangilinan J."/>
            <person name="Riley R."/>
            <person name="LaButti K."/>
            <person name="Andreopoulos B."/>
            <person name="Lipzen A."/>
            <person name="Chen C."/>
            <person name="Yan M."/>
            <person name="Daum C."/>
            <person name="Ng V."/>
            <person name="Clum A."/>
            <person name="Steindorff A."/>
            <person name="Ohm R.A."/>
            <person name="Martin F."/>
            <person name="Silar P."/>
            <person name="Natvig D.O."/>
            <person name="Lalanne C."/>
            <person name="Gautier V."/>
            <person name="Ament-Velasquez S.L."/>
            <person name="Kruys A."/>
            <person name="Hutchinson M.I."/>
            <person name="Powell A.J."/>
            <person name="Barry K."/>
            <person name="Miller A.N."/>
            <person name="Grigoriev I.V."/>
            <person name="Debuchy R."/>
            <person name="Gladieux P."/>
            <person name="Hiltunen Thoren M."/>
            <person name="Johannesson H."/>
        </authorList>
    </citation>
    <scope>NUCLEOTIDE SEQUENCE</scope>
    <source>
        <strain evidence="3">FGSC 1904</strain>
    </source>
</reference>
<evidence type="ECO:0000313" key="4">
    <source>
        <dbReference type="Proteomes" id="UP001281003"/>
    </source>
</evidence>
<name>A0AAE0PNB4_SORBR</name>
<accession>A0AAE0PNB4</accession>
<feature type="compositionally biased region" description="Basic and acidic residues" evidence="1">
    <location>
        <begin position="179"/>
        <end position="204"/>
    </location>
</feature>
<dbReference type="EMBL" id="JAUTDP010000001">
    <property type="protein sequence ID" value="KAK3403145.1"/>
    <property type="molecule type" value="Genomic_DNA"/>
</dbReference>
<proteinExistence type="predicted"/>
<protein>
    <submittedName>
        <fullName evidence="3">Uncharacterized protein</fullName>
    </submittedName>
</protein>
<feature type="region of interest" description="Disordered" evidence="1">
    <location>
        <begin position="176"/>
        <end position="204"/>
    </location>
</feature>
<comment type="caution">
    <text evidence="3">The sequence shown here is derived from an EMBL/GenBank/DDBJ whole genome shotgun (WGS) entry which is preliminary data.</text>
</comment>
<keyword evidence="4" id="KW-1185">Reference proteome</keyword>
<feature type="non-terminal residue" evidence="3">
    <location>
        <position position="1"/>
    </location>
</feature>
<evidence type="ECO:0000256" key="1">
    <source>
        <dbReference type="SAM" id="MobiDB-lite"/>
    </source>
</evidence>
<keyword evidence="2" id="KW-0472">Membrane</keyword>
<reference evidence="3" key="2">
    <citation type="submission" date="2023-07" db="EMBL/GenBank/DDBJ databases">
        <authorList>
            <consortium name="Lawrence Berkeley National Laboratory"/>
            <person name="Haridas S."/>
            <person name="Hensen N."/>
            <person name="Bonometti L."/>
            <person name="Westerberg I."/>
            <person name="Brannstrom I.O."/>
            <person name="Guillou S."/>
            <person name="Cros-Aarteil S."/>
            <person name="Calhoun S."/>
            <person name="Kuo A."/>
            <person name="Mondo S."/>
            <person name="Pangilinan J."/>
            <person name="Riley R."/>
            <person name="LaButti K."/>
            <person name="Andreopoulos B."/>
            <person name="Lipzen A."/>
            <person name="Chen C."/>
            <person name="Yanf M."/>
            <person name="Daum C."/>
            <person name="Ng V."/>
            <person name="Clum A."/>
            <person name="Steindorff A."/>
            <person name="Ohm R."/>
            <person name="Martin F."/>
            <person name="Silar P."/>
            <person name="Natvig D."/>
            <person name="Lalanne C."/>
            <person name="Gautier V."/>
            <person name="Ament-velasquez S.L."/>
            <person name="Kruys A."/>
            <person name="Hutchinson M.I."/>
            <person name="Powell A.J."/>
            <person name="Barry K."/>
            <person name="Miller A.N."/>
            <person name="Grigoriev I.V."/>
            <person name="Debuchy R."/>
            <person name="Gladieux P."/>
            <person name="Thoren M.H."/>
            <person name="Johannesson H."/>
        </authorList>
    </citation>
    <scope>NUCLEOTIDE SEQUENCE</scope>
    <source>
        <strain evidence="3">FGSC 1904</strain>
    </source>
</reference>
<gene>
    <name evidence="3" type="ORF">B0T20DRAFT_342585</name>
</gene>
<dbReference type="AlphaFoldDB" id="A0AAE0PNB4"/>